<dbReference type="UniPathway" id="UPA00053">
    <property type="reaction ID" value="UER00085"/>
</dbReference>
<evidence type="ECO:0000256" key="18">
    <source>
        <dbReference type="ARBA" id="ARBA00023285"/>
    </source>
</evidence>
<evidence type="ECO:0000259" key="20">
    <source>
        <dbReference type="Pfam" id="PF01761"/>
    </source>
</evidence>
<dbReference type="InterPro" id="IPR030963">
    <property type="entry name" value="DHQ_synth_fam"/>
</dbReference>
<dbReference type="InterPro" id="IPR030960">
    <property type="entry name" value="DHQS/DOIS_N"/>
</dbReference>
<evidence type="ECO:0000256" key="3">
    <source>
        <dbReference type="ARBA" id="ARBA00001947"/>
    </source>
</evidence>
<evidence type="ECO:0000256" key="8">
    <source>
        <dbReference type="ARBA" id="ARBA00013031"/>
    </source>
</evidence>
<dbReference type="InterPro" id="IPR016037">
    <property type="entry name" value="DHQ_synth_AroB"/>
</dbReference>
<dbReference type="GO" id="GO:0005737">
    <property type="term" value="C:cytoplasm"/>
    <property type="evidence" value="ECO:0007669"/>
    <property type="project" value="UniProtKB-SubCell"/>
</dbReference>
<dbReference type="EC" id="4.2.3.4" evidence="8 19"/>
<dbReference type="GO" id="GO:0009073">
    <property type="term" value="P:aromatic amino acid family biosynthetic process"/>
    <property type="evidence" value="ECO:0007669"/>
    <property type="project" value="UniProtKB-KW"/>
</dbReference>
<feature type="binding site" evidence="19">
    <location>
        <position position="194"/>
    </location>
    <ligand>
        <name>Zn(2+)</name>
        <dbReference type="ChEBI" id="CHEBI:29105"/>
    </ligand>
</feature>
<keyword evidence="12 19" id="KW-0479">Metal-binding</keyword>
<dbReference type="PANTHER" id="PTHR43622:SF7">
    <property type="entry name" value="3-DEHYDROQUINATE SYNTHASE, CHLOROPLASTIC"/>
    <property type="match status" value="1"/>
</dbReference>
<evidence type="ECO:0000256" key="14">
    <source>
        <dbReference type="ARBA" id="ARBA00022833"/>
    </source>
</evidence>
<keyword evidence="13 19" id="KW-0547">Nucleotide-binding</keyword>
<keyword evidence="15 19" id="KW-0520">NAD</keyword>
<keyword evidence="11 19" id="KW-0028">Amino-acid biosynthesis</keyword>
<dbReference type="PIRSF" id="PIRSF001455">
    <property type="entry name" value="DHQ_synth"/>
    <property type="match status" value="1"/>
</dbReference>
<evidence type="ECO:0000256" key="16">
    <source>
        <dbReference type="ARBA" id="ARBA00023141"/>
    </source>
</evidence>
<name>A0A1G9T6S8_9HYPH</name>
<dbReference type="HAMAP" id="MF_00110">
    <property type="entry name" value="DHQ_synthase"/>
    <property type="match status" value="1"/>
</dbReference>
<comment type="cofactor">
    <cofactor evidence="3">
        <name>Zn(2+)</name>
        <dbReference type="ChEBI" id="CHEBI:29105"/>
    </cofactor>
</comment>
<dbReference type="PANTHER" id="PTHR43622">
    <property type="entry name" value="3-DEHYDROQUINATE SYNTHASE"/>
    <property type="match status" value="1"/>
</dbReference>
<dbReference type="SUPFAM" id="SSF56796">
    <property type="entry name" value="Dehydroquinate synthase-like"/>
    <property type="match status" value="1"/>
</dbReference>
<keyword evidence="18 19" id="KW-0170">Cobalt</keyword>
<dbReference type="STRING" id="582672.SAMN05216360_10281"/>
<organism evidence="22 23">
    <name type="scientific">Methylobacterium phyllostachyos</name>
    <dbReference type="NCBI Taxonomy" id="582672"/>
    <lineage>
        <taxon>Bacteria</taxon>
        <taxon>Pseudomonadati</taxon>
        <taxon>Pseudomonadota</taxon>
        <taxon>Alphaproteobacteria</taxon>
        <taxon>Hyphomicrobiales</taxon>
        <taxon>Methylobacteriaceae</taxon>
        <taxon>Methylobacterium</taxon>
    </lineage>
</organism>
<evidence type="ECO:0000256" key="12">
    <source>
        <dbReference type="ARBA" id="ARBA00022723"/>
    </source>
</evidence>
<feature type="binding site" evidence="19">
    <location>
        <begin position="139"/>
        <end position="140"/>
    </location>
    <ligand>
        <name>NAD(+)</name>
        <dbReference type="ChEBI" id="CHEBI:57540"/>
    </ligand>
</feature>
<evidence type="ECO:0000259" key="21">
    <source>
        <dbReference type="Pfam" id="PF24621"/>
    </source>
</evidence>
<evidence type="ECO:0000256" key="15">
    <source>
        <dbReference type="ARBA" id="ARBA00023027"/>
    </source>
</evidence>
<protein>
    <recommendedName>
        <fullName evidence="9 19">3-dehydroquinate synthase</fullName>
        <shortName evidence="19">DHQS</shortName>
        <ecNumber evidence="8 19">4.2.3.4</ecNumber>
    </recommendedName>
</protein>
<proteinExistence type="inferred from homology"/>
<dbReference type="GO" id="GO:0009423">
    <property type="term" value="P:chorismate biosynthetic process"/>
    <property type="evidence" value="ECO:0007669"/>
    <property type="project" value="UniProtKB-UniRule"/>
</dbReference>
<feature type="domain" description="3-dehydroquinate synthase C-terminal" evidence="21">
    <location>
        <begin position="191"/>
        <end position="340"/>
    </location>
</feature>
<comment type="catalytic activity">
    <reaction evidence="1 19">
        <text>7-phospho-2-dehydro-3-deoxy-D-arabino-heptonate = 3-dehydroquinate + phosphate</text>
        <dbReference type="Rhea" id="RHEA:21968"/>
        <dbReference type="ChEBI" id="CHEBI:32364"/>
        <dbReference type="ChEBI" id="CHEBI:43474"/>
        <dbReference type="ChEBI" id="CHEBI:58394"/>
        <dbReference type="EC" id="4.2.3.4"/>
    </reaction>
</comment>
<feature type="domain" description="3-dehydroquinate synthase N-terminal" evidence="20">
    <location>
        <begin position="77"/>
        <end position="189"/>
    </location>
</feature>
<comment type="function">
    <text evidence="4 19">Catalyzes the conversion of 3-deoxy-D-arabino-heptulosonate 7-phosphate (DAHP) to dehydroquinate (DHQ).</text>
</comment>
<dbReference type="NCBIfam" id="TIGR01357">
    <property type="entry name" value="aroB"/>
    <property type="match status" value="1"/>
</dbReference>
<evidence type="ECO:0000256" key="5">
    <source>
        <dbReference type="ARBA" id="ARBA00004496"/>
    </source>
</evidence>
<dbReference type="FunFam" id="3.40.50.1970:FF:000007">
    <property type="entry name" value="Pentafunctional AROM polypeptide"/>
    <property type="match status" value="1"/>
</dbReference>
<comment type="pathway">
    <text evidence="6 19">Metabolic intermediate biosynthesis; chorismate biosynthesis; chorismate from D-erythrose 4-phosphate and phosphoenolpyruvate: step 2/7.</text>
</comment>
<dbReference type="RefSeq" id="WP_091713873.1">
    <property type="nucleotide sequence ID" value="NZ_FNHS01000002.1"/>
</dbReference>
<feature type="binding site" evidence="19">
    <location>
        <position position="152"/>
    </location>
    <ligand>
        <name>NAD(+)</name>
        <dbReference type="ChEBI" id="CHEBI:57540"/>
    </ligand>
</feature>
<gene>
    <name evidence="19" type="primary">aroB</name>
    <name evidence="22" type="ORF">SAMN05216360_10281</name>
</gene>
<dbReference type="Proteomes" id="UP000198704">
    <property type="component" value="Unassembled WGS sequence"/>
</dbReference>
<comment type="similarity">
    <text evidence="7 19">Belongs to the sugar phosphate cyclases superfamily. Dehydroquinate synthase family.</text>
</comment>
<dbReference type="GO" id="GO:0000166">
    <property type="term" value="F:nucleotide binding"/>
    <property type="evidence" value="ECO:0007669"/>
    <property type="project" value="UniProtKB-KW"/>
</dbReference>
<dbReference type="OrthoDB" id="9806583at2"/>
<keyword evidence="16 19" id="KW-0057">Aromatic amino acid biosynthesis</keyword>
<evidence type="ECO:0000313" key="23">
    <source>
        <dbReference type="Proteomes" id="UP000198704"/>
    </source>
</evidence>
<keyword evidence="17 19" id="KW-0456">Lyase</keyword>
<comment type="caution">
    <text evidence="19">Lacks conserved residue(s) required for the propagation of feature annotation.</text>
</comment>
<dbReference type="InterPro" id="IPR056179">
    <property type="entry name" value="DHQS_C"/>
</dbReference>
<evidence type="ECO:0000313" key="22">
    <source>
        <dbReference type="EMBL" id="SDM43439.1"/>
    </source>
</evidence>
<evidence type="ECO:0000256" key="2">
    <source>
        <dbReference type="ARBA" id="ARBA00001911"/>
    </source>
</evidence>
<keyword evidence="23" id="KW-1185">Reference proteome</keyword>
<accession>A0A1G9T6S8</accession>
<dbReference type="Gene3D" id="3.40.50.1970">
    <property type="match status" value="1"/>
</dbReference>
<evidence type="ECO:0000256" key="9">
    <source>
        <dbReference type="ARBA" id="ARBA00017684"/>
    </source>
</evidence>
<dbReference type="EMBL" id="FNHS01000002">
    <property type="protein sequence ID" value="SDM43439.1"/>
    <property type="molecule type" value="Genomic_DNA"/>
</dbReference>
<evidence type="ECO:0000256" key="10">
    <source>
        <dbReference type="ARBA" id="ARBA00022490"/>
    </source>
</evidence>
<comment type="cofactor">
    <cofactor evidence="19">
        <name>Co(2+)</name>
        <dbReference type="ChEBI" id="CHEBI:48828"/>
    </cofactor>
    <cofactor evidence="19">
        <name>Zn(2+)</name>
        <dbReference type="ChEBI" id="CHEBI:29105"/>
    </cofactor>
    <text evidence="19">Binds 1 divalent metal cation per subunit. Can use either Co(2+) or Zn(2+).</text>
</comment>
<feature type="binding site" evidence="19">
    <location>
        <position position="161"/>
    </location>
    <ligand>
        <name>NAD(+)</name>
        <dbReference type="ChEBI" id="CHEBI:57540"/>
    </ligand>
</feature>
<evidence type="ECO:0000256" key="7">
    <source>
        <dbReference type="ARBA" id="ARBA00005412"/>
    </source>
</evidence>
<dbReference type="Pfam" id="PF24621">
    <property type="entry name" value="DHQS_C"/>
    <property type="match status" value="1"/>
</dbReference>
<dbReference type="InterPro" id="IPR050071">
    <property type="entry name" value="Dehydroquinate_synthase"/>
</dbReference>
<evidence type="ECO:0000256" key="1">
    <source>
        <dbReference type="ARBA" id="ARBA00001393"/>
    </source>
</evidence>
<evidence type="ECO:0000256" key="17">
    <source>
        <dbReference type="ARBA" id="ARBA00023239"/>
    </source>
</evidence>
<evidence type="ECO:0000256" key="19">
    <source>
        <dbReference type="HAMAP-Rule" id="MF_00110"/>
    </source>
</evidence>
<keyword evidence="10 19" id="KW-0963">Cytoplasm</keyword>
<dbReference type="GO" id="GO:0046872">
    <property type="term" value="F:metal ion binding"/>
    <property type="evidence" value="ECO:0007669"/>
    <property type="project" value="UniProtKB-KW"/>
</dbReference>
<evidence type="ECO:0000256" key="11">
    <source>
        <dbReference type="ARBA" id="ARBA00022605"/>
    </source>
</evidence>
<evidence type="ECO:0000256" key="4">
    <source>
        <dbReference type="ARBA" id="ARBA00003485"/>
    </source>
</evidence>
<keyword evidence="14 19" id="KW-0862">Zinc</keyword>
<dbReference type="Pfam" id="PF01761">
    <property type="entry name" value="DHQ_synthase"/>
    <property type="match status" value="1"/>
</dbReference>
<sequence>MTEPSTRPETLTVHVPLDGGRAYDIRIGRGLIDTAGDAVAALGGRRAAIVTDETVGALYAGRLRESLERAGLQAGIVTVAPGEGSKSYAGYAAVCDGLLALKVERGDLVVALGGGVVGDLAGFAAATLRRGVRFVQVPTSLLAQVDSSVGGKTGINAPLGKNLIGAFHQPRLVLADTAALDTLSEREMRAGYAEVAKYGLIADPGFFDWCEANWRGIFSGGPEREAAVASCCRAKAAVVTRDEREDGERALLNLGHTFGHALERLTGYDPARLVHGEGVAIGLALAFRFSARLGLCAGQEAGRVANHLALAGLPTRLQAVPGGCGDADAILDAMAQDKKVRDGALTFILARGIGQSFIAPGVDRTEVAAFLRNELTADADV</sequence>
<dbReference type="GO" id="GO:0008652">
    <property type="term" value="P:amino acid biosynthetic process"/>
    <property type="evidence" value="ECO:0007669"/>
    <property type="project" value="UniProtKB-KW"/>
</dbReference>
<comment type="cofactor">
    <cofactor evidence="2 19">
        <name>NAD(+)</name>
        <dbReference type="ChEBI" id="CHEBI:57540"/>
    </cofactor>
</comment>
<feature type="binding site" evidence="19">
    <location>
        <begin position="115"/>
        <end position="119"/>
    </location>
    <ligand>
        <name>NAD(+)</name>
        <dbReference type="ChEBI" id="CHEBI:57540"/>
    </ligand>
</feature>
<feature type="binding site" evidence="19">
    <location>
        <position position="275"/>
    </location>
    <ligand>
        <name>Zn(2+)</name>
        <dbReference type="ChEBI" id="CHEBI:29105"/>
    </ligand>
</feature>
<dbReference type="GO" id="GO:0003856">
    <property type="term" value="F:3-dehydroquinate synthase activity"/>
    <property type="evidence" value="ECO:0007669"/>
    <property type="project" value="UniProtKB-UniRule"/>
</dbReference>
<evidence type="ECO:0000256" key="6">
    <source>
        <dbReference type="ARBA" id="ARBA00004661"/>
    </source>
</evidence>
<dbReference type="CDD" id="cd08195">
    <property type="entry name" value="DHQS"/>
    <property type="match status" value="1"/>
</dbReference>
<dbReference type="Gene3D" id="1.20.1090.10">
    <property type="entry name" value="Dehydroquinate synthase-like - alpha domain"/>
    <property type="match status" value="1"/>
</dbReference>
<reference evidence="23" key="1">
    <citation type="submission" date="2016-10" db="EMBL/GenBank/DDBJ databases">
        <authorList>
            <person name="Varghese N."/>
            <person name="Submissions S."/>
        </authorList>
    </citation>
    <scope>NUCLEOTIDE SEQUENCE [LARGE SCALE GENOMIC DNA]</scope>
    <source>
        <strain evidence="23">BL47</strain>
    </source>
</reference>
<feature type="binding site" evidence="19">
    <location>
        <position position="256"/>
    </location>
    <ligand>
        <name>Zn(2+)</name>
        <dbReference type="ChEBI" id="CHEBI:29105"/>
    </ligand>
</feature>
<evidence type="ECO:0000256" key="13">
    <source>
        <dbReference type="ARBA" id="ARBA00022741"/>
    </source>
</evidence>
<dbReference type="AlphaFoldDB" id="A0A1G9T6S8"/>
<comment type="subcellular location">
    <subcellularLocation>
        <location evidence="5 19">Cytoplasm</location>
    </subcellularLocation>
</comment>